<proteinExistence type="predicted"/>
<protein>
    <submittedName>
        <fullName evidence="1">Uncharacterized protein</fullName>
    </submittedName>
</protein>
<sequence>MNGRVTGNRAPPMVVRLTSGMSTSVWLGLIE</sequence>
<evidence type="ECO:0000313" key="1">
    <source>
        <dbReference type="EMBL" id="JAD22527.1"/>
    </source>
</evidence>
<dbReference type="AlphaFoldDB" id="A0A0A8YI05"/>
<name>A0A0A8YI05_ARUDO</name>
<reference evidence="1" key="2">
    <citation type="journal article" date="2015" name="Data Brief">
        <title>Shoot transcriptome of the giant reed, Arundo donax.</title>
        <authorList>
            <person name="Barrero R.A."/>
            <person name="Guerrero F.D."/>
            <person name="Moolhuijzen P."/>
            <person name="Goolsby J.A."/>
            <person name="Tidwell J."/>
            <person name="Bellgard S.E."/>
            <person name="Bellgard M.I."/>
        </authorList>
    </citation>
    <scope>NUCLEOTIDE SEQUENCE</scope>
    <source>
        <tissue evidence="1">Shoot tissue taken approximately 20 cm above the soil surface</tissue>
    </source>
</reference>
<reference evidence="1" key="1">
    <citation type="submission" date="2014-09" db="EMBL/GenBank/DDBJ databases">
        <authorList>
            <person name="Magalhaes I.L.F."/>
            <person name="Oliveira U."/>
            <person name="Santos F.R."/>
            <person name="Vidigal T.H.D.A."/>
            <person name="Brescovit A.D."/>
            <person name="Santos A.J."/>
        </authorList>
    </citation>
    <scope>NUCLEOTIDE SEQUENCE</scope>
    <source>
        <tissue evidence="1">Shoot tissue taken approximately 20 cm above the soil surface</tissue>
    </source>
</reference>
<dbReference type="EMBL" id="GBRH01275368">
    <property type="protein sequence ID" value="JAD22527.1"/>
    <property type="molecule type" value="Transcribed_RNA"/>
</dbReference>
<organism evidence="1">
    <name type="scientific">Arundo donax</name>
    <name type="common">Giant reed</name>
    <name type="synonym">Donax arundinaceus</name>
    <dbReference type="NCBI Taxonomy" id="35708"/>
    <lineage>
        <taxon>Eukaryota</taxon>
        <taxon>Viridiplantae</taxon>
        <taxon>Streptophyta</taxon>
        <taxon>Embryophyta</taxon>
        <taxon>Tracheophyta</taxon>
        <taxon>Spermatophyta</taxon>
        <taxon>Magnoliopsida</taxon>
        <taxon>Liliopsida</taxon>
        <taxon>Poales</taxon>
        <taxon>Poaceae</taxon>
        <taxon>PACMAD clade</taxon>
        <taxon>Arundinoideae</taxon>
        <taxon>Arundineae</taxon>
        <taxon>Arundo</taxon>
    </lineage>
</organism>
<accession>A0A0A8YI05</accession>